<organism evidence="2 3">
    <name type="scientific">Clostridium omnivorum</name>
    <dbReference type="NCBI Taxonomy" id="1604902"/>
    <lineage>
        <taxon>Bacteria</taxon>
        <taxon>Bacillati</taxon>
        <taxon>Bacillota</taxon>
        <taxon>Clostridia</taxon>
        <taxon>Eubacteriales</taxon>
        <taxon>Clostridiaceae</taxon>
        <taxon>Clostridium</taxon>
    </lineage>
</organism>
<dbReference type="RefSeq" id="WP_264850193.1">
    <property type="nucleotide sequence ID" value="NZ_BRXR01000001.1"/>
</dbReference>
<keyword evidence="1" id="KW-0732">Signal</keyword>
<evidence type="ECO:0000313" key="3">
    <source>
        <dbReference type="Proteomes" id="UP001208567"/>
    </source>
</evidence>
<proteinExistence type="predicted"/>
<comment type="caution">
    <text evidence="2">The sequence shown here is derived from an EMBL/GenBank/DDBJ whole genome shotgun (WGS) entry which is preliminary data.</text>
</comment>
<evidence type="ECO:0000313" key="2">
    <source>
        <dbReference type="EMBL" id="GLC30917.1"/>
    </source>
</evidence>
<dbReference type="EMBL" id="BRXR01000001">
    <property type="protein sequence ID" value="GLC30917.1"/>
    <property type="molecule type" value="Genomic_DNA"/>
</dbReference>
<dbReference type="Proteomes" id="UP001208567">
    <property type="component" value="Unassembled WGS sequence"/>
</dbReference>
<feature type="signal peptide" evidence="1">
    <location>
        <begin position="1"/>
        <end position="18"/>
    </location>
</feature>
<reference evidence="2 3" key="1">
    <citation type="journal article" date="2024" name="Int. J. Syst. Evol. Microbiol.">
        <title>Clostridium omnivorum sp. nov., isolated from anoxic soil under the treatment of reductive soil disinfestation.</title>
        <authorList>
            <person name="Ueki A."/>
            <person name="Tonouchi A."/>
            <person name="Kaku N."/>
            <person name="Honma S."/>
            <person name="Ueki K."/>
        </authorList>
    </citation>
    <scope>NUCLEOTIDE SEQUENCE [LARGE SCALE GENOMIC DNA]</scope>
    <source>
        <strain evidence="2 3">E14</strain>
    </source>
</reference>
<feature type="chain" id="PRO_5046497226" description="Lipoprotein" evidence="1">
    <location>
        <begin position="19"/>
        <end position="175"/>
    </location>
</feature>
<sequence>MKKILTAILALTLALSLAACSQKDQKEASANNTQKQESKADEFKPKDVAAFTDILDNLGNKDYYYLETTGNTLKILDKAKFKAYQDKAKAITEKAMADQKVDMKNAKVYTYHRNVNGDKAEKDFVVVYDANKVPTDLYEVNMTVNDKDEPTFKDAKKVDKAVDDNFKKFFKGEVK</sequence>
<evidence type="ECO:0008006" key="4">
    <source>
        <dbReference type="Google" id="ProtNLM"/>
    </source>
</evidence>
<dbReference type="PROSITE" id="PS51257">
    <property type="entry name" value="PROKAR_LIPOPROTEIN"/>
    <property type="match status" value="1"/>
</dbReference>
<accession>A0ABQ5N6T4</accession>
<keyword evidence="3" id="KW-1185">Reference proteome</keyword>
<name>A0ABQ5N6T4_9CLOT</name>
<protein>
    <recommendedName>
        <fullName evidence="4">Lipoprotein</fullName>
    </recommendedName>
</protein>
<gene>
    <name evidence="2" type="ORF">bsdE14_23270</name>
</gene>
<evidence type="ECO:0000256" key="1">
    <source>
        <dbReference type="SAM" id="SignalP"/>
    </source>
</evidence>